<accession>U5BWV9</accession>
<dbReference type="Proteomes" id="UP000016843">
    <property type="component" value="Unassembled WGS sequence"/>
</dbReference>
<dbReference type="EMBL" id="AWXR01000105">
    <property type="protein sequence ID" value="ERM80392.1"/>
    <property type="molecule type" value="Genomic_DNA"/>
</dbReference>
<evidence type="ECO:0000313" key="1">
    <source>
        <dbReference type="EMBL" id="ERM80392.1"/>
    </source>
</evidence>
<protein>
    <submittedName>
        <fullName evidence="1">Uncharacterized protein</fullName>
    </submittedName>
</protein>
<reference evidence="1 2" key="1">
    <citation type="journal article" date="2013" name="Genome Announc.">
        <title>Draft Genome Sequence of the Psychrophilic and Alkaliphilic Rhodonellum psychrophilum Strain GCM71T.</title>
        <authorList>
            <person name="Hauptmann A.L."/>
            <person name="Glaring M.A."/>
            <person name="Hallin P.F."/>
            <person name="Prieme A."/>
            <person name="Stougaard P."/>
        </authorList>
    </citation>
    <scope>NUCLEOTIDE SEQUENCE [LARGE SCALE GENOMIC DNA]</scope>
    <source>
        <strain evidence="1 2">GCM71</strain>
    </source>
</reference>
<keyword evidence="2" id="KW-1185">Reference proteome</keyword>
<proteinExistence type="predicted"/>
<sequence length="29" mass="3340">MFLVFGSSELIELLLTLAMVKKIQKNILF</sequence>
<evidence type="ECO:0000313" key="2">
    <source>
        <dbReference type="Proteomes" id="UP000016843"/>
    </source>
</evidence>
<gene>
    <name evidence="1" type="ORF">P872_13560</name>
</gene>
<name>U5BWV9_9BACT</name>
<dbReference type="AlphaFoldDB" id="U5BWV9"/>
<organism evidence="1 2">
    <name type="scientific">Rhodonellum psychrophilum GCM71 = DSM 17998</name>
    <dbReference type="NCBI Taxonomy" id="1123057"/>
    <lineage>
        <taxon>Bacteria</taxon>
        <taxon>Pseudomonadati</taxon>
        <taxon>Bacteroidota</taxon>
        <taxon>Cytophagia</taxon>
        <taxon>Cytophagales</taxon>
        <taxon>Cytophagaceae</taxon>
        <taxon>Rhodonellum</taxon>
    </lineage>
</organism>
<comment type="caution">
    <text evidence="1">The sequence shown here is derived from an EMBL/GenBank/DDBJ whole genome shotgun (WGS) entry which is preliminary data.</text>
</comment>